<dbReference type="Gene3D" id="3.40.30.10">
    <property type="entry name" value="Glutaredoxin"/>
    <property type="match status" value="1"/>
</dbReference>
<gene>
    <name evidence="4" type="ORF">HRUBRA_02105</name>
</gene>
<organism evidence="4 5">
    <name type="scientific">Pseudohaliea rubra DSM 19751</name>
    <dbReference type="NCBI Taxonomy" id="1265313"/>
    <lineage>
        <taxon>Bacteria</taxon>
        <taxon>Pseudomonadati</taxon>
        <taxon>Pseudomonadota</taxon>
        <taxon>Gammaproteobacteria</taxon>
        <taxon>Cellvibrionales</taxon>
        <taxon>Halieaceae</taxon>
        <taxon>Pseudohaliea</taxon>
    </lineage>
</organism>
<dbReference type="GO" id="GO:0018845">
    <property type="term" value="F:2-hydroxychromene-2-carboxylate isomerase activity"/>
    <property type="evidence" value="ECO:0007669"/>
    <property type="project" value="UniProtKB-UniRule"/>
</dbReference>
<proteinExistence type="inferred from homology"/>
<dbReference type="HOGENOM" id="CLU_069253_1_3_6"/>
<feature type="domain" description="DSBA-like thioredoxin" evidence="3">
    <location>
        <begin position="9"/>
        <end position="191"/>
    </location>
</feature>
<dbReference type="PANTHER" id="PTHR42943">
    <property type="entry name" value="GLUTATHIONE S-TRANSFERASE KAPPA"/>
    <property type="match status" value="1"/>
</dbReference>
<dbReference type="EC" id="5.99.1.4" evidence="1"/>
<dbReference type="Pfam" id="PF01323">
    <property type="entry name" value="DSBA"/>
    <property type="match status" value="1"/>
</dbReference>
<dbReference type="AlphaFoldDB" id="A0A095VQA0"/>
<dbReference type="PIRSF" id="PIRSF006386">
    <property type="entry name" value="HCCAis_GSTk"/>
    <property type="match status" value="1"/>
</dbReference>
<evidence type="ECO:0000256" key="2">
    <source>
        <dbReference type="PIRSR" id="PIRSR006386-1"/>
    </source>
</evidence>
<reference evidence="4 5" key="1">
    <citation type="journal article" date="2014" name="Genome Announc.">
        <title>Genome Sequence of Gammaproteobacterial Pseudohaliea rubra Type Strain DSM 19751, Isolated from Coastal Seawater of the Mediterranean Sea.</title>
        <authorList>
            <person name="Spring S."/>
            <person name="Fiebig A."/>
            <person name="Riedel T."/>
            <person name="Goker M."/>
            <person name="Klenk H.P."/>
        </authorList>
    </citation>
    <scope>NUCLEOTIDE SEQUENCE [LARGE SCALE GENOMIC DNA]</scope>
    <source>
        <strain evidence="4 5">DSM 19751</strain>
    </source>
</reference>
<comment type="caution">
    <text evidence="4">The sequence shown here is derived from an EMBL/GenBank/DDBJ whole genome shotgun (WGS) entry which is preliminary data.</text>
</comment>
<keyword evidence="1 4" id="KW-0413">Isomerase</keyword>
<dbReference type="InterPro" id="IPR051924">
    <property type="entry name" value="GST_Kappa/NadH"/>
</dbReference>
<keyword evidence="5" id="KW-1185">Reference proteome</keyword>
<evidence type="ECO:0000313" key="4">
    <source>
        <dbReference type="EMBL" id="KGE03303.1"/>
    </source>
</evidence>
<accession>A0A095VQA0</accession>
<evidence type="ECO:0000259" key="3">
    <source>
        <dbReference type="Pfam" id="PF01323"/>
    </source>
</evidence>
<evidence type="ECO:0000256" key="1">
    <source>
        <dbReference type="PIRNR" id="PIRNR006386"/>
    </source>
</evidence>
<dbReference type="STRING" id="1265313.HRUBRA_02105"/>
<name>A0A095VQA0_9GAMM</name>
<dbReference type="InterPro" id="IPR001853">
    <property type="entry name" value="DSBA-like_thioredoxin_dom"/>
</dbReference>
<feature type="active site" description="Nucleophile" evidence="2">
    <location>
        <position position="17"/>
    </location>
</feature>
<sequence>MTMNEPIDLKFFFNFRSPYCYIASKTFLPAFDQFNIRLHWRPLGGWSGRSSPERAKVKVPLTRQDVRRITAKMGIPMNPPPITTDPTRAGAVSLLAEQRGLLREWIVEIMRAEWAGGRDIGEEDVLVEVASAIGLDAGETRAAWEDAGKLKVLDDNWTEAQELGLIGVPSVQIGDELFWGSDRLEYIVDHLTALRARRA</sequence>
<dbReference type="SUPFAM" id="SSF52833">
    <property type="entry name" value="Thioredoxin-like"/>
    <property type="match status" value="1"/>
</dbReference>
<dbReference type="InterPro" id="IPR036249">
    <property type="entry name" value="Thioredoxin-like_sf"/>
</dbReference>
<dbReference type="PANTHER" id="PTHR42943:SF2">
    <property type="entry name" value="GLUTATHIONE S-TRANSFERASE KAPPA 1"/>
    <property type="match status" value="1"/>
</dbReference>
<dbReference type="eggNOG" id="COG3917">
    <property type="taxonomic scope" value="Bacteria"/>
</dbReference>
<dbReference type="Proteomes" id="UP000029640">
    <property type="component" value="Unassembled WGS sequence"/>
</dbReference>
<protein>
    <recommendedName>
        <fullName evidence="1">2-hydroxychromene-2-carboxylate isomerase</fullName>
        <ecNumber evidence="1">5.99.1.4</ecNumber>
    </recommendedName>
</protein>
<comment type="catalytic activity">
    <reaction evidence="1">
        <text>2-hydroxychromene-2-carboxylate = (3E)-4-(2-hydroxyphenyl)-2-oxobut-3-enoate</text>
        <dbReference type="Rhea" id="RHEA:27401"/>
        <dbReference type="ChEBI" id="CHEBI:59350"/>
        <dbReference type="ChEBI" id="CHEBI:59353"/>
        <dbReference type="EC" id="5.99.1.4"/>
    </reaction>
</comment>
<dbReference type="GO" id="GO:0006749">
    <property type="term" value="P:glutathione metabolic process"/>
    <property type="evidence" value="ECO:0007669"/>
    <property type="project" value="TreeGrafter"/>
</dbReference>
<dbReference type="EMBL" id="AUVB01000059">
    <property type="protein sequence ID" value="KGE03303.1"/>
    <property type="molecule type" value="Genomic_DNA"/>
</dbReference>
<dbReference type="GO" id="GO:0004364">
    <property type="term" value="F:glutathione transferase activity"/>
    <property type="evidence" value="ECO:0007669"/>
    <property type="project" value="TreeGrafter"/>
</dbReference>
<evidence type="ECO:0000313" key="5">
    <source>
        <dbReference type="Proteomes" id="UP000029640"/>
    </source>
</evidence>
<dbReference type="PATRIC" id="fig|1265313.6.peg.2075"/>
<dbReference type="InterPro" id="IPR014440">
    <property type="entry name" value="HCCAis_GSTk"/>
</dbReference>
<dbReference type="GO" id="GO:0004602">
    <property type="term" value="F:glutathione peroxidase activity"/>
    <property type="evidence" value="ECO:0007669"/>
    <property type="project" value="TreeGrafter"/>
</dbReference>
<comment type="similarity">
    <text evidence="1">Belongs to the GST superfamily. NadH family.</text>
</comment>